<dbReference type="Pfam" id="PF13304">
    <property type="entry name" value="AAA_21"/>
    <property type="match status" value="1"/>
</dbReference>
<accession>A0ABR6VZZ5</accession>
<keyword evidence="3" id="KW-1185">Reference proteome</keyword>
<keyword evidence="2" id="KW-0547">Nucleotide-binding</keyword>
<protein>
    <submittedName>
        <fullName evidence="2">ATP-binding protein involved in virulence</fullName>
    </submittedName>
</protein>
<dbReference type="PANTHER" id="PTHR43581:SF2">
    <property type="entry name" value="EXCINUCLEASE ATPASE SUBUNIT"/>
    <property type="match status" value="1"/>
</dbReference>
<dbReference type="Proteomes" id="UP000700732">
    <property type="component" value="Unassembled WGS sequence"/>
</dbReference>
<evidence type="ECO:0000259" key="1">
    <source>
        <dbReference type="SMART" id="SM00382"/>
    </source>
</evidence>
<feature type="domain" description="AAA+ ATPase" evidence="1">
    <location>
        <begin position="33"/>
        <end position="332"/>
    </location>
</feature>
<dbReference type="GO" id="GO:0005524">
    <property type="term" value="F:ATP binding"/>
    <property type="evidence" value="ECO:0007669"/>
    <property type="project" value="UniProtKB-KW"/>
</dbReference>
<evidence type="ECO:0000313" key="2">
    <source>
        <dbReference type="EMBL" id="MBC3789864.1"/>
    </source>
</evidence>
<dbReference type="PANTHER" id="PTHR43581">
    <property type="entry name" value="ATP/GTP PHOSPHATASE"/>
    <property type="match status" value="1"/>
</dbReference>
<evidence type="ECO:0000313" key="3">
    <source>
        <dbReference type="Proteomes" id="UP000700732"/>
    </source>
</evidence>
<gene>
    <name evidence="2" type="ORF">FH603_347</name>
</gene>
<dbReference type="Gene3D" id="3.40.50.300">
    <property type="entry name" value="P-loop containing nucleotide triphosphate hydrolases"/>
    <property type="match status" value="1"/>
</dbReference>
<organism evidence="2 3">
    <name type="scientific">Spirosoma utsteinense</name>
    <dbReference type="NCBI Taxonomy" id="2585773"/>
    <lineage>
        <taxon>Bacteria</taxon>
        <taxon>Pseudomonadati</taxon>
        <taxon>Bacteroidota</taxon>
        <taxon>Cytophagia</taxon>
        <taxon>Cytophagales</taxon>
        <taxon>Cytophagaceae</taxon>
        <taxon>Spirosoma</taxon>
    </lineage>
</organism>
<comment type="caution">
    <text evidence="2">The sequence shown here is derived from an EMBL/GenBank/DDBJ whole genome shotgun (WGS) entry which is preliminary data.</text>
</comment>
<dbReference type="InterPro" id="IPR003593">
    <property type="entry name" value="AAA+_ATPase"/>
</dbReference>
<dbReference type="RefSeq" id="WP_186735416.1">
    <property type="nucleotide sequence ID" value="NZ_VFIA01000002.1"/>
</dbReference>
<name>A0ABR6VZZ5_9BACT</name>
<keyword evidence="2" id="KW-0067">ATP-binding</keyword>
<proteinExistence type="predicted"/>
<dbReference type="CDD" id="cd00267">
    <property type="entry name" value="ABC_ATPase"/>
    <property type="match status" value="1"/>
</dbReference>
<reference evidence="2 3" key="1">
    <citation type="submission" date="2019-06" db="EMBL/GenBank/DDBJ databases">
        <title>Spirosoma utsteinense sp. nov. isolated from Antarctic ice-free soils.</title>
        <authorList>
            <person name="Tahon G."/>
        </authorList>
    </citation>
    <scope>NUCLEOTIDE SEQUENCE [LARGE SCALE GENOMIC DNA]</scope>
    <source>
        <strain evidence="2 3">LMG 31447</strain>
    </source>
</reference>
<dbReference type="InterPro" id="IPR051396">
    <property type="entry name" value="Bact_Antivir_Def_Nuclease"/>
</dbReference>
<dbReference type="SUPFAM" id="SSF52540">
    <property type="entry name" value="P-loop containing nucleoside triphosphate hydrolases"/>
    <property type="match status" value="1"/>
</dbReference>
<dbReference type="InterPro" id="IPR027417">
    <property type="entry name" value="P-loop_NTPase"/>
</dbReference>
<dbReference type="InterPro" id="IPR003959">
    <property type="entry name" value="ATPase_AAA_core"/>
</dbReference>
<dbReference type="EMBL" id="VFIA01000002">
    <property type="protein sequence ID" value="MBC3789864.1"/>
    <property type="molecule type" value="Genomic_DNA"/>
</dbReference>
<dbReference type="SMART" id="SM00382">
    <property type="entry name" value="AAA"/>
    <property type="match status" value="1"/>
</dbReference>
<sequence length="421" mass="47682">MTTPEKFPYIKSLHVNNCYAYRNFNIALHDYKPFSHLILTGKNGSGKSTILRAINRQFFSGKENQTKLSLLAIASTKDGVKVTAPVSHAKSVQQVVVSFSIPHEINAEGTASRSMTPKEVLDLYNDKIYSYFPAKRASIVDGVDAPSKEVEFSSKLNDADSTEYFIRKFKQYLVNQKIEQAFSQIENKSAQIEQINYFFKSLETTFRKILGDDLLEIEFARSSYEFYLNLSGSRRVTFDVLPEGLSALLSIMMDLFMRTDIIRKKVKDYSYNPCGIVLIDEPETHLHLQLQEQVLPLLTELFPNVQFIAATHSPAVIASIKSATIFDLTTKESRISEETAGRSYSDLMISHFGLNNEYSETADQIINQVNAVLNRLGEKGDEVKKALQQIYDENSDYLSPTLKIELELLIAQQEAQHTAHQ</sequence>